<evidence type="ECO:0000313" key="3">
    <source>
        <dbReference type="EMBL" id="KAG7138262.1"/>
    </source>
</evidence>
<reference evidence="2" key="1">
    <citation type="submission" date="2015-05" db="EMBL/GenBank/DDBJ databases">
        <authorList>
            <person name="Wang D.B."/>
            <person name="Wang M."/>
        </authorList>
    </citation>
    <scope>NUCLEOTIDE SEQUENCE [LARGE SCALE GENOMIC DNA]</scope>
    <source>
        <strain evidence="2">VL1</strain>
    </source>
</reference>
<dbReference type="Proteomes" id="UP000689129">
    <property type="component" value="Unassembled WGS sequence"/>
</dbReference>
<dbReference type="PANTHER" id="PTHR33835:SF1">
    <property type="entry name" value="METALLO-BETA-LACTAMASE DOMAIN-CONTAINING PROTEIN"/>
    <property type="match status" value="1"/>
</dbReference>
<reference evidence="4" key="2">
    <citation type="submission" date="2015-05" db="EMBL/GenBank/DDBJ databases">
        <authorList>
            <person name="Fogelqvist Johan"/>
        </authorList>
    </citation>
    <scope>NUCLEOTIDE SEQUENCE [LARGE SCALE GENOMIC DNA]</scope>
</reference>
<dbReference type="EMBL" id="CVQH01004446">
    <property type="protein sequence ID" value="CRK13171.1"/>
    <property type="molecule type" value="Genomic_DNA"/>
</dbReference>
<reference evidence="3" key="3">
    <citation type="journal article" date="2021" name="Mol. Plant Pathol.">
        <title>A 20-kb lineage-specific genomic region tames virulence in pathogenic amphidiploid Verticillium longisporum.</title>
        <authorList>
            <person name="Harting R."/>
            <person name="Starke J."/>
            <person name="Kusch H."/>
            <person name="Poggeler S."/>
            <person name="Maurus I."/>
            <person name="Schluter R."/>
            <person name="Landesfeind M."/>
            <person name="Bulla I."/>
            <person name="Nowrousian M."/>
            <person name="de Jonge R."/>
            <person name="Stahlhut G."/>
            <person name="Hoff K.J."/>
            <person name="Asshauer K.P."/>
            <person name="Thurmer A."/>
            <person name="Stanke M."/>
            <person name="Daniel R."/>
            <person name="Morgenstern B."/>
            <person name="Thomma B.P.H.J."/>
            <person name="Kronstad J.W."/>
            <person name="Braus-Stromeyer S.A."/>
            <person name="Braus G.H."/>
        </authorList>
    </citation>
    <scope>NUCLEOTIDE SEQUENCE</scope>
    <source>
        <strain evidence="3">Vl32</strain>
    </source>
</reference>
<evidence type="ECO:0000313" key="4">
    <source>
        <dbReference type="Proteomes" id="UP000044602"/>
    </source>
</evidence>
<dbReference type="InterPro" id="IPR036866">
    <property type="entry name" value="RibonucZ/Hydroxyglut_hydro"/>
</dbReference>
<feature type="compositionally biased region" description="Polar residues" evidence="1">
    <location>
        <begin position="78"/>
        <end position="104"/>
    </location>
</feature>
<dbReference type="SUPFAM" id="SSF56281">
    <property type="entry name" value="Metallo-hydrolase/oxidoreductase"/>
    <property type="match status" value="1"/>
</dbReference>
<dbReference type="OrthoDB" id="421671at2759"/>
<sequence>MPPASPLEFSSLLRTYRYPLRITPLLRTQTSISRTIHRRSFNSSSSNSNSSSTHNHSSSSNQASNSTLKAQHTAFDSPDQSLADRTSSPESTTASAKSLPNMSSKLIPANPADVMVIRDVTPNITTFSVPFLRFGTIKVGGRGTLVRLSTGTLAIFSPVALTDDVRAKIAALGTTVSHIIAPDIEHHIFLSEWKAAFPDAKLIGPQGLPEKRAKQASSDDKIRDDPFAVVFEAGPAKRDLRIDPAFDADFDYEFVDAHPNKELVFYFRPDRVLIQADLFFNLPATEQYSRVPDAQKAPGLADRLFGSLQTTEGDGKWARRVQWHLFSAKDRTGYSESVRRIAEWDFETVIPCHGDTMVGDGKERFLKVFAWHLNGEKKL</sequence>
<dbReference type="Pfam" id="PF14234">
    <property type="entry name" value="DUF4336"/>
    <property type="match status" value="1"/>
</dbReference>
<accession>A0A0G4KTZ4</accession>
<dbReference type="PANTHER" id="PTHR33835">
    <property type="entry name" value="YALI0C07656P"/>
    <property type="match status" value="1"/>
</dbReference>
<dbReference type="Gene3D" id="3.60.15.10">
    <property type="entry name" value="Ribonuclease Z/Hydroxyacylglutathione hydrolase-like"/>
    <property type="match status" value="1"/>
</dbReference>
<evidence type="ECO:0000313" key="2">
    <source>
        <dbReference type="EMBL" id="CRK13171.1"/>
    </source>
</evidence>
<dbReference type="InterPro" id="IPR025638">
    <property type="entry name" value="DUF4336"/>
</dbReference>
<feature type="compositionally biased region" description="Low complexity" evidence="1">
    <location>
        <begin position="41"/>
        <end position="66"/>
    </location>
</feature>
<proteinExistence type="predicted"/>
<evidence type="ECO:0000256" key="1">
    <source>
        <dbReference type="SAM" id="MobiDB-lite"/>
    </source>
</evidence>
<organism evidence="2 4">
    <name type="scientific">Verticillium longisporum</name>
    <name type="common">Verticillium dahliae var. longisporum</name>
    <dbReference type="NCBI Taxonomy" id="100787"/>
    <lineage>
        <taxon>Eukaryota</taxon>
        <taxon>Fungi</taxon>
        <taxon>Dikarya</taxon>
        <taxon>Ascomycota</taxon>
        <taxon>Pezizomycotina</taxon>
        <taxon>Sordariomycetes</taxon>
        <taxon>Hypocreomycetidae</taxon>
        <taxon>Glomerellales</taxon>
        <taxon>Plectosphaerellaceae</taxon>
        <taxon>Verticillium</taxon>
    </lineage>
</organism>
<dbReference type="EMBL" id="JAEMWZ010000075">
    <property type="protein sequence ID" value="KAG7138262.1"/>
    <property type="molecule type" value="Genomic_DNA"/>
</dbReference>
<dbReference type="Proteomes" id="UP000044602">
    <property type="component" value="Unassembled WGS sequence"/>
</dbReference>
<name>A0A0G4KTZ4_VERLO</name>
<dbReference type="AlphaFoldDB" id="A0A0G4KTZ4"/>
<protein>
    <submittedName>
        <fullName evidence="2">Uncharacterized protein</fullName>
    </submittedName>
</protein>
<gene>
    <name evidence="2" type="ORF">BN1708_002528</name>
    <name evidence="3" type="ORF">HYQ45_004506</name>
</gene>
<feature type="region of interest" description="Disordered" evidence="1">
    <location>
        <begin position="36"/>
        <end position="104"/>
    </location>
</feature>
<keyword evidence="4" id="KW-1185">Reference proteome</keyword>